<evidence type="ECO:0000313" key="1">
    <source>
        <dbReference type="EMBL" id="JAH90864.1"/>
    </source>
</evidence>
<reference evidence="1" key="1">
    <citation type="submission" date="2014-11" db="EMBL/GenBank/DDBJ databases">
        <authorList>
            <person name="Amaro Gonzalez C."/>
        </authorList>
    </citation>
    <scope>NUCLEOTIDE SEQUENCE</scope>
</reference>
<sequence>MWQSRFQCHKMVCSDKLLILGFSVYSVLHEREKARASFLLHFFVHMFNSYIQYFTPWSPRDGGTTTDFSQK</sequence>
<name>A0A0E9WKE6_ANGAN</name>
<reference evidence="1" key="2">
    <citation type="journal article" date="2015" name="Fish Shellfish Immunol.">
        <title>Early steps in the European eel (Anguilla anguilla)-Vibrio vulnificus interaction in the gills: Role of the RtxA13 toxin.</title>
        <authorList>
            <person name="Callol A."/>
            <person name="Pajuelo D."/>
            <person name="Ebbesson L."/>
            <person name="Teles M."/>
            <person name="MacKenzie S."/>
            <person name="Amaro C."/>
        </authorList>
    </citation>
    <scope>NUCLEOTIDE SEQUENCE</scope>
</reference>
<dbReference type="AlphaFoldDB" id="A0A0E9WKE6"/>
<accession>A0A0E9WKE6</accession>
<protein>
    <submittedName>
        <fullName evidence="1">Uncharacterized protein</fullName>
    </submittedName>
</protein>
<organism evidence="1">
    <name type="scientific">Anguilla anguilla</name>
    <name type="common">European freshwater eel</name>
    <name type="synonym">Muraena anguilla</name>
    <dbReference type="NCBI Taxonomy" id="7936"/>
    <lineage>
        <taxon>Eukaryota</taxon>
        <taxon>Metazoa</taxon>
        <taxon>Chordata</taxon>
        <taxon>Craniata</taxon>
        <taxon>Vertebrata</taxon>
        <taxon>Euteleostomi</taxon>
        <taxon>Actinopterygii</taxon>
        <taxon>Neopterygii</taxon>
        <taxon>Teleostei</taxon>
        <taxon>Anguilliformes</taxon>
        <taxon>Anguillidae</taxon>
        <taxon>Anguilla</taxon>
    </lineage>
</organism>
<dbReference type="EMBL" id="GBXM01017713">
    <property type="protein sequence ID" value="JAH90864.1"/>
    <property type="molecule type" value="Transcribed_RNA"/>
</dbReference>
<proteinExistence type="predicted"/>